<dbReference type="InterPro" id="IPR050950">
    <property type="entry name" value="HTH-type_LysR_regulators"/>
</dbReference>
<dbReference type="SUPFAM" id="SSF53850">
    <property type="entry name" value="Periplasmic binding protein-like II"/>
    <property type="match status" value="1"/>
</dbReference>
<dbReference type="InterPro" id="IPR036390">
    <property type="entry name" value="WH_DNA-bd_sf"/>
</dbReference>
<dbReference type="Pfam" id="PF03466">
    <property type="entry name" value="LysR_substrate"/>
    <property type="match status" value="1"/>
</dbReference>
<keyword evidence="4" id="KW-0804">Transcription</keyword>
<dbReference type="GO" id="GO:0003677">
    <property type="term" value="F:DNA binding"/>
    <property type="evidence" value="ECO:0007669"/>
    <property type="project" value="UniProtKB-KW"/>
</dbReference>
<accession>I3V422</accession>
<proteinExistence type="inferred from homology"/>
<dbReference type="Proteomes" id="UP000005268">
    <property type="component" value="Chromosome"/>
</dbReference>
<keyword evidence="3" id="KW-0238">DNA-binding</keyword>
<gene>
    <name evidence="6" type="ORF">YSA_10560</name>
</gene>
<dbReference type="Gene3D" id="3.40.190.290">
    <property type="match status" value="1"/>
</dbReference>
<dbReference type="InterPro" id="IPR000847">
    <property type="entry name" value="LysR_HTH_N"/>
</dbReference>
<evidence type="ECO:0000256" key="4">
    <source>
        <dbReference type="ARBA" id="ARBA00023163"/>
    </source>
</evidence>
<dbReference type="InterPro" id="IPR005119">
    <property type="entry name" value="LysR_subst-bd"/>
</dbReference>
<dbReference type="PANTHER" id="PTHR30419">
    <property type="entry name" value="HTH-TYPE TRANSCRIPTIONAL REGULATOR YBHD"/>
    <property type="match status" value="1"/>
</dbReference>
<evidence type="ECO:0000259" key="5">
    <source>
        <dbReference type="PROSITE" id="PS50931"/>
    </source>
</evidence>
<dbReference type="EMBL" id="CP003588">
    <property type="protein sequence ID" value="AFK72493.1"/>
    <property type="molecule type" value="Genomic_DNA"/>
</dbReference>
<evidence type="ECO:0000256" key="2">
    <source>
        <dbReference type="ARBA" id="ARBA00023015"/>
    </source>
</evidence>
<evidence type="ECO:0000313" key="6">
    <source>
        <dbReference type="EMBL" id="AFK72493.1"/>
    </source>
</evidence>
<dbReference type="CDD" id="cd08440">
    <property type="entry name" value="PBP2_LTTR_like_4"/>
    <property type="match status" value="1"/>
</dbReference>
<dbReference type="SUPFAM" id="SSF46785">
    <property type="entry name" value="Winged helix' DNA-binding domain"/>
    <property type="match status" value="1"/>
</dbReference>
<dbReference type="PRINTS" id="PR00039">
    <property type="entry name" value="HTHLYSR"/>
</dbReference>
<dbReference type="KEGG" id="ppi:YSA_10560"/>
<dbReference type="InterPro" id="IPR036388">
    <property type="entry name" value="WH-like_DNA-bd_sf"/>
</dbReference>
<protein>
    <submittedName>
        <fullName evidence="6">LysR family transcriptional regulator</fullName>
    </submittedName>
</protein>
<dbReference type="GO" id="GO:0003700">
    <property type="term" value="F:DNA-binding transcription factor activity"/>
    <property type="evidence" value="ECO:0007669"/>
    <property type="project" value="InterPro"/>
</dbReference>
<sequence>MQTSSPQATDLLILFSSSIDNFYKTNDRPDMNVKQLRAFVAVAKYQSFAQAGEHLHVSQPALSLTIKALEENLGGALLSRTTRSVSLTAEGEVLLPLARRLLADWDDTEEMLRQRFTLQLGRVSVAAMPAFAGNLLPHALKVFRQRYPKVNVTVHDVINEQVQELVRHRRVELGIGFEPDNIDGLDFHPLYMDRFVAVVAADSPLALLPQVSWAQLMAEDFVALQRPSAVRLLMEQNVAARHGKLAVAFESHQLTTIGRMVASGLGVSAVPALCINQMQELGARCVTLVEPTVERRIGVIALSEHKLSTAAQALLEVLLSNTRIPEVTCVT</sequence>
<keyword evidence="2" id="KW-0805">Transcription regulation</keyword>
<evidence type="ECO:0000256" key="3">
    <source>
        <dbReference type="ARBA" id="ARBA00023125"/>
    </source>
</evidence>
<dbReference type="PATRIC" id="fig|231023.4.peg.5062"/>
<dbReference type="PANTHER" id="PTHR30419:SF30">
    <property type="entry name" value="LYSR FAMILY TRANSCRIPTIONAL REGULATOR"/>
    <property type="match status" value="1"/>
</dbReference>
<dbReference type="FunFam" id="1.10.10.10:FF:000001">
    <property type="entry name" value="LysR family transcriptional regulator"/>
    <property type="match status" value="1"/>
</dbReference>
<feature type="domain" description="HTH lysR-type" evidence="5">
    <location>
        <begin position="31"/>
        <end position="88"/>
    </location>
</feature>
<reference evidence="6 7" key="1">
    <citation type="journal article" date="2012" name="J. Bacteriol.">
        <title>Complete Genome Sequence of the Naphthalene-Degrading Pseudomonas putida Strain ND6.</title>
        <authorList>
            <person name="Li S."/>
            <person name="Zhao H."/>
            <person name="Li Y."/>
            <person name="Niu S."/>
            <person name="Cai B."/>
        </authorList>
    </citation>
    <scope>NUCLEOTIDE SEQUENCE [LARGE SCALE GENOMIC DNA]</scope>
    <source>
        <strain evidence="6 7">ND6</strain>
    </source>
</reference>
<dbReference type="PROSITE" id="PS50931">
    <property type="entry name" value="HTH_LYSR"/>
    <property type="match status" value="1"/>
</dbReference>
<dbReference type="HOGENOM" id="CLU_039613_6_0_6"/>
<name>I3V422_PSEPU</name>
<dbReference type="GO" id="GO:0005829">
    <property type="term" value="C:cytosol"/>
    <property type="evidence" value="ECO:0007669"/>
    <property type="project" value="TreeGrafter"/>
</dbReference>
<evidence type="ECO:0000256" key="1">
    <source>
        <dbReference type="ARBA" id="ARBA00009437"/>
    </source>
</evidence>
<evidence type="ECO:0000313" key="7">
    <source>
        <dbReference type="Proteomes" id="UP000005268"/>
    </source>
</evidence>
<organism evidence="6 7">
    <name type="scientific">Pseudomonas putida ND6</name>
    <dbReference type="NCBI Taxonomy" id="231023"/>
    <lineage>
        <taxon>Bacteria</taxon>
        <taxon>Pseudomonadati</taxon>
        <taxon>Pseudomonadota</taxon>
        <taxon>Gammaproteobacteria</taxon>
        <taxon>Pseudomonadales</taxon>
        <taxon>Pseudomonadaceae</taxon>
        <taxon>Pseudomonas</taxon>
    </lineage>
</organism>
<dbReference type="Pfam" id="PF00126">
    <property type="entry name" value="HTH_1"/>
    <property type="match status" value="1"/>
</dbReference>
<dbReference type="AlphaFoldDB" id="I3V422"/>
<comment type="similarity">
    <text evidence="1">Belongs to the LysR transcriptional regulatory family.</text>
</comment>
<dbReference type="Gene3D" id="1.10.10.10">
    <property type="entry name" value="Winged helix-like DNA-binding domain superfamily/Winged helix DNA-binding domain"/>
    <property type="match status" value="1"/>
</dbReference>